<dbReference type="AlphaFoldDB" id="A0A0C3S3N0"/>
<sequence>MKKVLLRNLAHKALHHSHVNAHSTRQTLAETDHLHVLLRAQTYSTTSSDNTRGDKSSGRSWQTLFCVPRKCLVSALLSRPRAAPPTVDKRRDIDHGLVCVPAWRAQVRLENGGLRLPDPQGSSDNRTCGQVPSCRAQRPRLLANSPWGRSTLCCAFRMTPP</sequence>
<dbReference type="HOGENOM" id="CLU_1644327_0_0_1"/>
<keyword evidence="2" id="KW-1185">Reference proteome</keyword>
<accession>A0A0C3S3N0</accession>
<reference evidence="1 2" key="1">
    <citation type="journal article" date="2014" name="PLoS Genet.">
        <title>Analysis of the Phlebiopsis gigantea genome, transcriptome and secretome provides insight into its pioneer colonization strategies of wood.</title>
        <authorList>
            <person name="Hori C."/>
            <person name="Ishida T."/>
            <person name="Igarashi K."/>
            <person name="Samejima M."/>
            <person name="Suzuki H."/>
            <person name="Master E."/>
            <person name="Ferreira P."/>
            <person name="Ruiz-Duenas F.J."/>
            <person name="Held B."/>
            <person name="Canessa P."/>
            <person name="Larrondo L.F."/>
            <person name="Schmoll M."/>
            <person name="Druzhinina I.S."/>
            <person name="Kubicek C.P."/>
            <person name="Gaskell J.A."/>
            <person name="Kersten P."/>
            <person name="St John F."/>
            <person name="Glasner J."/>
            <person name="Sabat G."/>
            <person name="Splinter BonDurant S."/>
            <person name="Syed K."/>
            <person name="Yadav J."/>
            <person name="Mgbeahuruike A.C."/>
            <person name="Kovalchuk A."/>
            <person name="Asiegbu F.O."/>
            <person name="Lackner G."/>
            <person name="Hoffmeister D."/>
            <person name="Rencoret J."/>
            <person name="Gutierrez A."/>
            <person name="Sun H."/>
            <person name="Lindquist E."/>
            <person name="Barry K."/>
            <person name="Riley R."/>
            <person name="Grigoriev I.V."/>
            <person name="Henrissat B."/>
            <person name="Kues U."/>
            <person name="Berka R.M."/>
            <person name="Martinez A.T."/>
            <person name="Covert S.F."/>
            <person name="Blanchette R.A."/>
            <person name="Cullen D."/>
        </authorList>
    </citation>
    <scope>NUCLEOTIDE SEQUENCE [LARGE SCALE GENOMIC DNA]</scope>
    <source>
        <strain evidence="1 2">11061_1 CR5-6</strain>
    </source>
</reference>
<name>A0A0C3S3N0_PHLG1</name>
<gene>
    <name evidence="1" type="ORF">PHLGIDRAFT_20449</name>
</gene>
<evidence type="ECO:0000313" key="1">
    <source>
        <dbReference type="EMBL" id="KIP02510.1"/>
    </source>
</evidence>
<protein>
    <submittedName>
        <fullName evidence="1">Uncharacterized protein</fullName>
    </submittedName>
</protein>
<dbReference type="EMBL" id="KN840670">
    <property type="protein sequence ID" value="KIP02510.1"/>
    <property type="molecule type" value="Genomic_DNA"/>
</dbReference>
<proteinExistence type="predicted"/>
<dbReference type="Proteomes" id="UP000053257">
    <property type="component" value="Unassembled WGS sequence"/>
</dbReference>
<evidence type="ECO:0000313" key="2">
    <source>
        <dbReference type="Proteomes" id="UP000053257"/>
    </source>
</evidence>
<organism evidence="1 2">
    <name type="scientific">Phlebiopsis gigantea (strain 11061_1 CR5-6)</name>
    <name type="common">White-rot fungus</name>
    <name type="synonym">Peniophora gigantea</name>
    <dbReference type="NCBI Taxonomy" id="745531"/>
    <lineage>
        <taxon>Eukaryota</taxon>
        <taxon>Fungi</taxon>
        <taxon>Dikarya</taxon>
        <taxon>Basidiomycota</taxon>
        <taxon>Agaricomycotina</taxon>
        <taxon>Agaricomycetes</taxon>
        <taxon>Polyporales</taxon>
        <taxon>Phanerochaetaceae</taxon>
        <taxon>Phlebiopsis</taxon>
    </lineage>
</organism>